<organism evidence="1 2">
    <name type="scientific">Megasphaera stantonii</name>
    <dbReference type="NCBI Taxonomy" id="2144175"/>
    <lineage>
        <taxon>Bacteria</taxon>
        <taxon>Bacillati</taxon>
        <taxon>Bacillota</taxon>
        <taxon>Negativicutes</taxon>
        <taxon>Veillonellales</taxon>
        <taxon>Veillonellaceae</taxon>
        <taxon>Megasphaera</taxon>
    </lineage>
</organism>
<dbReference type="Proteomes" id="UP000254337">
    <property type="component" value="Chromosome"/>
</dbReference>
<dbReference type="EMBL" id="CP029462">
    <property type="protein sequence ID" value="AXL22323.1"/>
    <property type="molecule type" value="Genomic_DNA"/>
</dbReference>
<name>A0A346B2I0_9FIRM</name>
<protein>
    <submittedName>
        <fullName evidence="1">Uncharacterized protein</fullName>
    </submittedName>
</protein>
<reference evidence="1 2" key="1">
    <citation type="submission" date="2018-05" db="EMBL/GenBank/DDBJ databases">
        <title>Complete genome sequence of Megasphaera sp. AJH120T, isolated from the ceca of a chicken.</title>
        <authorList>
            <person name="Maki J."/>
            <person name="Looft T."/>
        </authorList>
    </citation>
    <scope>NUCLEOTIDE SEQUENCE [LARGE SCALE GENOMIC DNA]</scope>
    <source>
        <strain evidence="1 2">AJH120</strain>
    </source>
</reference>
<keyword evidence="2" id="KW-1185">Reference proteome</keyword>
<dbReference type="OrthoDB" id="1683857at2"/>
<dbReference type="AlphaFoldDB" id="A0A346B2I0"/>
<gene>
    <name evidence="1" type="ORF">DKB62_01375</name>
</gene>
<sequence length="75" mass="8514">MDERGKMMPREIAWEDGSKFAIDRVLGVVPAAAQKAGGQGDRYTIRIKDRITSLFFERSTNLSGPVIGRWFVERK</sequence>
<accession>A0A346B2I0</accession>
<proteinExistence type="predicted"/>
<evidence type="ECO:0000313" key="1">
    <source>
        <dbReference type="EMBL" id="AXL22323.1"/>
    </source>
</evidence>
<evidence type="ECO:0000313" key="2">
    <source>
        <dbReference type="Proteomes" id="UP000254337"/>
    </source>
</evidence>
<dbReference type="KEGG" id="meg:DKB62_01375"/>